<dbReference type="OrthoDB" id="9819671at2759"/>
<sequence length="70" mass="7992">MHTELMNDIVPFIEMMSSKFTPEDMQQQIIKETFQLVSKRDDNVCNFLEGGSRLSGNSLAIPAFFYSPSE</sequence>
<comment type="caution">
    <text evidence="1">The sequence shown here is derived from an EMBL/GenBank/DDBJ whole genome shotgun (WGS) entry which is preliminary data.</text>
</comment>
<evidence type="ECO:0000313" key="1">
    <source>
        <dbReference type="EMBL" id="CAH2018306.1"/>
    </source>
</evidence>
<accession>A0A9P0QEK2</accession>
<protein>
    <submittedName>
        <fullName evidence="1">Uncharacterized protein</fullName>
    </submittedName>
</protein>
<evidence type="ECO:0000313" key="2">
    <source>
        <dbReference type="Proteomes" id="UP001152888"/>
    </source>
</evidence>
<organism evidence="1 2">
    <name type="scientific">Acanthoscelides obtectus</name>
    <name type="common">Bean weevil</name>
    <name type="synonym">Bruchus obtectus</name>
    <dbReference type="NCBI Taxonomy" id="200917"/>
    <lineage>
        <taxon>Eukaryota</taxon>
        <taxon>Metazoa</taxon>
        <taxon>Ecdysozoa</taxon>
        <taxon>Arthropoda</taxon>
        <taxon>Hexapoda</taxon>
        <taxon>Insecta</taxon>
        <taxon>Pterygota</taxon>
        <taxon>Neoptera</taxon>
        <taxon>Endopterygota</taxon>
        <taxon>Coleoptera</taxon>
        <taxon>Polyphaga</taxon>
        <taxon>Cucujiformia</taxon>
        <taxon>Chrysomeloidea</taxon>
        <taxon>Chrysomelidae</taxon>
        <taxon>Bruchinae</taxon>
        <taxon>Bruchini</taxon>
        <taxon>Acanthoscelides</taxon>
    </lineage>
</organism>
<gene>
    <name evidence="1" type="ORF">ACAOBT_LOCUS36550</name>
</gene>
<keyword evidence="2" id="KW-1185">Reference proteome</keyword>
<dbReference type="EMBL" id="CAKOFQ010009709">
    <property type="protein sequence ID" value="CAH2018306.1"/>
    <property type="molecule type" value="Genomic_DNA"/>
</dbReference>
<name>A0A9P0QEK2_ACAOB</name>
<dbReference type="AlphaFoldDB" id="A0A9P0QEK2"/>
<proteinExistence type="predicted"/>
<reference evidence="1" key="1">
    <citation type="submission" date="2022-03" db="EMBL/GenBank/DDBJ databases">
        <authorList>
            <person name="Sayadi A."/>
        </authorList>
    </citation>
    <scope>NUCLEOTIDE SEQUENCE</scope>
</reference>
<dbReference type="Proteomes" id="UP001152888">
    <property type="component" value="Unassembled WGS sequence"/>
</dbReference>
<dbReference type="Gene3D" id="3.30.450.60">
    <property type="match status" value="1"/>
</dbReference>